<evidence type="ECO:0000256" key="5">
    <source>
        <dbReference type="SAM" id="MobiDB-lite"/>
    </source>
</evidence>
<gene>
    <name evidence="7" type="ORF">LLEC1_05564</name>
</gene>
<dbReference type="InterPro" id="IPR032350">
    <property type="entry name" value="Nbr1_FW"/>
</dbReference>
<accession>A0A179IUB7</accession>
<dbReference type="OMA" id="NKHGHHP"/>
<reference evidence="7 8" key="1">
    <citation type="submission" date="2016-03" db="EMBL/GenBank/DDBJ databases">
        <title>Fine-scale spatial genetic structure of a fungal parasite of coffee scale insects.</title>
        <authorList>
            <person name="Jackson D."/>
            <person name="Zemenick K.A."/>
            <person name="Malloure B."/>
            <person name="Quandt C.A."/>
            <person name="James T.Y."/>
        </authorList>
    </citation>
    <scope>NUCLEOTIDE SEQUENCE [LARGE SCALE GENOMIC DNA]</scope>
    <source>
        <strain evidence="7 8">UM487</strain>
    </source>
</reference>
<dbReference type="Gene3D" id="2.60.40.10">
    <property type="entry name" value="Immunoglobulins"/>
    <property type="match status" value="1"/>
</dbReference>
<feature type="non-terminal residue" evidence="7">
    <location>
        <position position="1"/>
    </location>
</feature>
<dbReference type="GO" id="GO:0008270">
    <property type="term" value="F:zinc ion binding"/>
    <property type="evidence" value="ECO:0007669"/>
    <property type="project" value="UniProtKB-KW"/>
</dbReference>
<keyword evidence="8" id="KW-1185">Reference proteome</keyword>
<comment type="caution">
    <text evidence="7">The sequence shown here is derived from an EMBL/GenBank/DDBJ whole genome shotgun (WGS) entry which is preliminary data.</text>
</comment>
<dbReference type="EMBL" id="LUKN01000023">
    <property type="protein sequence ID" value="OAR05933.1"/>
    <property type="molecule type" value="Genomic_DNA"/>
</dbReference>
<feature type="non-terminal residue" evidence="7">
    <location>
        <position position="874"/>
    </location>
</feature>
<evidence type="ECO:0000256" key="2">
    <source>
        <dbReference type="ARBA" id="ARBA00022771"/>
    </source>
</evidence>
<feature type="region of interest" description="Disordered" evidence="5">
    <location>
        <begin position="139"/>
        <end position="186"/>
    </location>
</feature>
<dbReference type="Pfam" id="PF16158">
    <property type="entry name" value="N_BRCA1_IG"/>
    <property type="match status" value="1"/>
</dbReference>
<dbReference type="Proteomes" id="UP000243081">
    <property type="component" value="Unassembled WGS sequence"/>
</dbReference>
<feature type="compositionally biased region" description="Low complexity" evidence="5">
    <location>
        <begin position="156"/>
        <end position="174"/>
    </location>
</feature>
<dbReference type="CDD" id="cd02341">
    <property type="entry name" value="ZZ_ZZZ3"/>
    <property type="match status" value="1"/>
</dbReference>
<keyword evidence="3" id="KW-0862">Zinc</keyword>
<feature type="compositionally biased region" description="Basic and acidic residues" evidence="5">
    <location>
        <begin position="139"/>
        <end position="154"/>
    </location>
</feature>
<sequence>RPASLQPGRRPPTSLACSTISSSLLHQLTSPSADIVSANMSAAHTGPEAMVTVKVTYDGTTRRVKMPLREMVPRVLEEHIRTFLHIPADRKAMVERYSDSAAAFVLLDSSNMPVYKQLYRAAKAKSKLKLRVTLVEEPKAAPKPASIEHVEDVTKSAPATQPEPQQSASQSQISLPLRSSGPSITKQYDPTLLARAASMVAEREELRKDFESRLSCLMSRQSLNPGAQDTTCAPQDQPTTAAYAVCCNICCKSIPDAHYHCSTCDDGDFDLCQSCIDQGITCKSDNHWLIKRTIVDGAIVKSSTEKISPKPKPKAVKEEPKIAPVSYPDCILPLPTFSAAHPVAQATPAWASFSAVRTCNTCLHELPEAQFLHCQKCDDFDLCQRCFSANSHGHHPMHGFAPAVPGTVMPDHISIKMAPGRNRMHMAICDGCDENIAGVRHKCLDCPDWDYCSECVLNAHFIHPNHRFAPLYEPLRQTHSCGTVEPMHSGICCDGPLCNSSRAWPAYIKGTRYKCAVCPDLDFCANCEASPANEHNKTHPLIKFKTPVRHVSVTTTGEHQDGRQLDVMGDRTEPPAWASPTPSGTNSVNAVQTVLDVKPEEPEETPAKAEVKQEEPLVQLEEVPNAKEESHEAVEEEQLKARFIRESVSDGTTFGLNHVFEQTWTLRNEGSIPWPAGCVVKFSGGDYMGHVDSTHPTGISDLVSATQSTVCYSQLAPGQEFQFTVLLRTPARSGKFISYWRLCTEDGYRFGERLWCEVQARSVKAAPPAPVFEVEEQEQGQEPEKVDESQASSIMIFPKLEKESPTSSVHQELKHAPASPIVSSLPSPVATPVSKTYLEWDGSDDGFMTDEEYDILDASDEEFLEEQHRKMTKE</sequence>
<dbReference type="PANTHER" id="PTHR20930">
    <property type="entry name" value="OVARIAN CARCINOMA ANTIGEN CA125-RELATED"/>
    <property type="match status" value="1"/>
</dbReference>
<dbReference type="Gene3D" id="3.30.60.90">
    <property type="match status" value="4"/>
</dbReference>
<evidence type="ECO:0000256" key="1">
    <source>
        <dbReference type="ARBA" id="ARBA00022723"/>
    </source>
</evidence>
<dbReference type="Pfam" id="PF00569">
    <property type="entry name" value="ZZ"/>
    <property type="match status" value="3"/>
</dbReference>
<dbReference type="PANTHER" id="PTHR20930:SF0">
    <property type="entry name" value="PROTEIN ILRUN"/>
    <property type="match status" value="1"/>
</dbReference>
<organism evidence="7 8">
    <name type="scientific">Cordyceps confragosa</name>
    <name type="common">Lecanicillium lecanii</name>
    <dbReference type="NCBI Taxonomy" id="2714763"/>
    <lineage>
        <taxon>Eukaryota</taxon>
        <taxon>Fungi</taxon>
        <taxon>Dikarya</taxon>
        <taxon>Ascomycota</taxon>
        <taxon>Pezizomycotina</taxon>
        <taxon>Sordariomycetes</taxon>
        <taxon>Hypocreomycetidae</taxon>
        <taxon>Hypocreales</taxon>
        <taxon>Cordycipitaceae</taxon>
        <taxon>Akanthomyces</taxon>
    </lineage>
</organism>
<dbReference type="PROSITE" id="PS50135">
    <property type="entry name" value="ZF_ZZ_2"/>
    <property type="match status" value="2"/>
</dbReference>
<proteinExistence type="predicted"/>
<evidence type="ECO:0000256" key="4">
    <source>
        <dbReference type="PROSITE-ProRule" id="PRU00228"/>
    </source>
</evidence>
<protein>
    <recommendedName>
        <fullName evidence="6">ZZ-type domain-containing protein</fullName>
    </recommendedName>
</protein>
<feature type="domain" description="ZZ-type" evidence="6">
    <location>
        <begin position="493"/>
        <end position="549"/>
    </location>
</feature>
<evidence type="ECO:0000313" key="8">
    <source>
        <dbReference type="Proteomes" id="UP000243081"/>
    </source>
</evidence>
<evidence type="ECO:0000256" key="3">
    <source>
        <dbReference type="ARBA" id="ARBA00022833"/>
    </source>
</evidence>
<keyword evidence="1" id="KW-0479">Metal-binding</keyword>
<dbReference type="OrthoDB" id="661148at2759"/>
<dbReference type="SUPFAM" id="SSF57850">
    <property type="entry name" value="RING/U-box"/>
    <property type="match status" value="4"/>
</dbReference>
<dbReference type="AlphaFoldDB" id="A0A179IUB7"/>
<dbReference type="SMART" id="SM00291">
    <property type="entry name" value="ZnF_ZZ"/>
    <property type="match status" value="4"/>
</dbReference>
<dbReference type="CDD" id="cd02340">
    <property type="entry name" value="ZZ_NBR1_like"/>
    <property type="match status" value="2"/>
</dbReference>
<feature type="domain" description="ZZ-type" evidence="6">
    <location>
        <begin position="354"/>
        <end position="408"/>
    </location>
</feature>
<dbReference type="InterPro" id="IPR013783">
    <property type="entry name" value="Ig-like_fold"/>
</dbReference>
<dbReference type="CDD" id="cd02249">
    <property type="entry name" value="ZZ"/>
    <property type="match status" value="1"/>
</dbReference>
<evidence type="ECO:0000313" key="7">
    <source>
        <dbReference type="EMBL" id="OAR05933.1"/>
    </source>
</evidence>
<dbReference type="CDD" id="cd14947">
    <property type="entry name" value="NBR1_like"/>
    <property type="match status" value="1"/>
</dbReference>
<name>A0A179IUB7_CORDF</name>
<dbReference type="InterPro" id="IPR000433">
    <property type="entry name" value="Znf_ZZ"/>
</dbReference>
<dbReference type="InterPro" id="IPR043145">
    <property type="entry name" value="Znf_ZZ_sf"/>
</dbReference>
<dbReference type="InterPro" id="IPR041981">
    <property type="entry name" value="ZZZ3_ZZ"/>
</dbReference>
<evidence type="ECO:0000259" key="6">
    <source>
        <dbReference type="PROSITE" id="PS50135"/>
    </source>
</evidence>
<keyword evidence="2 4" id="KW-0863">Zinc-finger</keyword>